<feature type="compositionally biased region" description="Pro residues" evidence="10">
    <location>
        <begin position="18"/>
        <end position="28"/>
    </location>
</feature>
<dbReference type="PANTHER" id="PTHR20383">
    <property type="entry name" value="RNA POLYMERASE II SUBUNIT A C-TERMINAL DOMAIN PHOSPHATASE"/>
    <property type="match status" value="1"/>
</dbReference>
<dbReference type="FunFam" id="3.40.50.2300:FF:000039">
    <property type="entry name" value="RNA polymerase II subunit A C-terminal domain phosphatase"/>
    <property type="match status" value="1"/>
</dbReference>
<dbReference type="STRING" id="200324.A0A2N5SGI5"/>
<gene>
    <name evidence="11" type="ORF">PCANC_20170</name>
</gene>
<comment type="catalytic activity">
    <reaction evidence="7 9">
        <text>O-phospho-L-seryl-[protein] + H2O = L-seryl-[protein] + phosphate</text>
        <dbReference type="Rhea" id="RHEA:20629"/>
        <dbReference type="Rhea" id="RHEA-COMP:9863"/>
        <dbReference type="Rhea" id="RHEA-COMP:11604"/>
        <dbReference type="ChEBI" id="CHEBI:15377"/>
        <dbReference type="ChEBI" id="CHEBI:29999"/>
        <dbReference type="ChEBI" id="CHEBI:43474"/>
        <dbReference type="ChEBI" id="CHEBI:83421"/>
        <dbReference type="EC" id="3.1.3.16"/>
    </reaction>
</comment>
<evidence type="ECO:0000256" key="6">
    <source>
        <dbReference type="ARBA" id="ARBA00023242"/>
    </source>
</evidence>
<keyword evidence="12" id="KW-1185">Reference proteome</keyword>
<dbReference type="GO" id="GO:0008420">
    <property type="term" value="F:RNA polymerase II CTD heptapeptide repeat phosphatase activity"/>
    <property type="evidence" value="ECO:0007669"/>
    <property type="project" value="UniProtKB-ARBA"/>
</dbReference>
<comment type="subunit">
    <text evidence="9">Component of the cleavage and polyadenylation factor (CPF) complex.</text>
</comment>
<evidence type="ECO:0000256" key="1">
    <source>
        <dbReference type="ARBA" id="ARBA00004123"/>
    </source>
</evidence>
<keyword evidence="3 9" id="KW-0507">mRNA processing</keyword>
<sequence length="279" mass="30033">MASNDPRLRARLAASNATPPPPAAPPAAKPTGSSSSSSSGGGGGDLATHPPSHDSAGSVAPPPPGGGGGQQQNGKVELNEKDVKLACRNWTFCVVCASNQNRSMEGHHVLAREAFRVTSAGTGSMVRLPGPAIDKPNVYSFGTPYDDMYQDLKEKDERLYTANGILSMLDRNRKLKLAPERWQDSAVGVADVVITCEERCFDAVCDDLFSRGGELNRVVHLINMEIKDNHEEASLAGKALLDLCNAIESCKDLDSDLQEILERQMDKHPHQLIHTVGYY</sequence>
<comment type="subcellular location">
    <subcellularLocation>
        <location evidence="1 9">Nucleus</location>
    </subcellularLocation>
</comment>
<comment type="function">
    <text evidence="9">Processively dephosphorylates Ser-5 of the heptad repeats YSPTSPS in the C-terminal domain of the largest RNA polymerase II subunit (RPB1).</text>
</comment>
<dbReference type="EC" id="3.1.3.16" evidence="9"/>
<dbReference type="GO" id="GO:0005847">
    <property type="term" value="C:mRNA cleavage and polyadenylation specificity factor complex"/>
    <property type="evidence" value="ECO:0007669"/>
    <property type="project" value="UniProtKB-ARBA"/>
</dbReference>
<evidence type="ECO:0000313" key="12">
    <source>
        <dbReference type="Proteomes" id="UP000235388"/>
    </source>
</evidence>
<dbReference type="Proteomes" id="UP000235388">
    <property type="component" value="Unassembled WGS sequence"/>
</dbReference>
<dbReference type="Gene3D" id="3.40.50.2300">
    <property type="match status" value="2"/>
</dbReference>
<dbReference type="AlphaFoldDB" id="A0A2N5SGI5"/>
<name>A0A2N5SGI5_9BASI</name>
<evidence type="ECO:0000313" key="11">
    <source>
        <dbReference type="EMBL" id="PLW12378.1"/>
    </source>
</evidence>
<evidence type="ECO:0000256" key="7">
    <source>
        <dbReference type="ARBA" id="ARBA00047761"/>
    </source>
</evidence>
<keyword evidence="6 9" id="KW-0539">Nucleus</keyword>
<comment type="similarity">
    <text evidence="2 9">Belongs to the SSU72 phosphatase family.</text>
</comment>
<evidence type="ECO:0000256" key="8">
    <source>
        <dbReference type="ARBA" id="ARBA00048336"/>
    </source>
</evidence>
<reference evidence="11 12" key="1">
    <citation type="submission" date="2017-11" db="EMBL/GenBank/DDBJ databases">
        <title>De novo assembly and phasing of dikaryotic genomes from two isolates of Puccinia coronata f. sp. avenae, the causal agent of oat crown rust.</title>
        <authorList>
            <person name="Miller M.E."/>
            <person name="Zhang Y."/>
            <person name="Omidvar V."/>
            <person name="Sperschneider J."/>
            <person name="Schwessinger B."/>
            <person name="Raley C."/>
            <person name="Palmer J.M."/>
            <person name="Garnica D."/>
            <person name="Upadhyaya N."/>
            <person name="Rathjen J."/>
            <person name="Taylor J.M."/>
            <person name="Park R.F."/>
            <person name="Dodds P.N."/>
            <person name="Hirsch C.D."/>
            <person name="Kianian S.F."/>
            <person name="Figueroa M."/>
        </authorList>
    </citation>
    <scope>NUCLEOTIDE SEQUENCE [LARGE SCALE GENOMIC DNA]</scope>
    <source>
        <strain evidence="11">12NC29</strain>
    </source>
</reference>
<feature type="compositionally biased region" description="Low complexity" evidence="10">
    <location>
        <begin position="29"/>
        <end position="38"/>
    </location>
</feature>
<proteinExistence type="inferred from homology"/>
<dbReference type="OrthoDB" id="57957at2759"/>
<evidence type="ECO:0000256" key="3">
    <source>
        <dbReference type="ARBA" id="ARBA00022664"/>
    </source>
</evidence>
<evidence type="ECO:0000256" key="9">
    <source>
        <dbReference type="RuleBase" id="RU369031"/>
    </source>
</evidence>
<evidence type="ECO:0000256" key="4">
    <source>
        <dbReference type="ARBA" id="ARBA00022801"/>
    </source>
</evidence>
<evidence type="ECO:0000256" key="2">
    <source>
        <dbReference type="ARBA" id="ARBA00008978"/>
    </source>
</evidence>
<dbReference type="InterPro" id="IPR006811">
    <property type="entry name" value="RNA_pol_II_suA"/>
</dbReference>
<feature type="region of interest" description="Disordered" evidence="10">
    <location>
        <begin position="1"/>
        <end position="74"/>
    </location>
</feature>
<comment type="catalytic activity">
    <reaction evidence="8 9">
        <text>O-phospho-L-threonyl-[protein] + H2O = L-threonyl-[protein] + phosphate</text>
        <dbReference type="Rhea" id="RHEA:47004"/>
        <dbReference type="Rhea" id="RHEA-COMP:11060"/>
        <dbReference type="Rhea" id="RHEA-COMP:11605"/>
        <dbReference type="ChEBI" id="CHEBI:15377"/>
        <dbReference type="ChEBI" id="CHEBI:30013"/>
        <dbReference type="ChEBI" id="CHEBI:43474"/>
        <dbReference type="ChEBI" id="CHEBI:61977"/>
        <dbReference type="EC" id="3.1.3.16"/>
    </reaction>
</comment>
<comment type="function">
    <text evidence="9">Component of the cleavage and polyadenylation factor (CPF) complex, which plays a key role in polyadenylation-dependent pre-mRNA 3'-end formation and cooperates with cleavage factors including the CFIA complex and NAB4/CFIB. SSU72 is required for 3'-end formation of snoRNAs.</text>
</comment>
<organism evidence="11 12">
    <name type="scientific">Puccinia coronata f. sp. avenae</name>
    <dbReference type="NCBI Taxonomy" id="200324"/>
    <lineage>
        <taxon>Eukaryota</taxon>
        <taxon>Fungi</taxon>
        <taxon>Dikarya</taxon>
        <taxon>Basidiomycota</taxon>
        <taxon>Pucciniomycotina</taxon>
        <taxon>Pucciniomycetes</taxon>
        <taxon>Pucciniales</taxon>
        <taxon>Pucciniaceae</taxon>
        <taxon>Puccinia</taxon>
    </lineage>
</organism>
<dbReference type="Pfam" id="PF04722">
    <property type="entry name" value="Ssu72"/>
    <property type="match status" value="1"/>
</dbReference>
<protein>
    <recommendedName>
        <fullName evidence="9">RNA polymerase II subunit A C-terminal domain phosphatase SSU72</fullName>
        <shortName evidence="9">CTD phosphatase SSU72</shortName>
        <ecNumber evidence="9">3.1.3.16</ecNumber>
    </recommendedName>
</protein>
<dbReference type="EMBL" id="PGCJ01000984">
    <property type="protein sequence ID" value="PLW12378.1"/>
    <property type="molecule type" value="Genomic_DNA"/>
</dbReference>
<dbReference type="GO" id="GO:0031124">
    <property type="term" value="P:mRNA 3'-end processing"/>
    <property type="evidence" value="ECO:0007669"/>
    <property type="project" value="UniProtKB-ARBA"/>
</dbReference>
<keyword evidence="4 9" id="KW-0378">Hydrolase</keyword>
<dbReference type="FunFam" id="3.40.50.2300:FF:000182">
    <property type="entry name" value="RNA polymerase II subunit A"/>
    <property type="match status" value="1"/>
</dbReference>
<keyword evidence="5 9" id="KW-0904">Protein phosphatase</keyword>
<evidence type="ECO:0000256" key="5">
    <source>
        <dbReference type="ARBA" id="ARBA00022912"/>
    </source>
</evidence>
<accession>A0A2N5SGI5</accession>
<evidence type="ECO:0000256" key="10">
    <source>
        <dbReference type="SAM" id="MobiDB-lite"/>
    </source>
</evidence>
<comment type="caution">
    <text evidence="11">The sequence shown here is derived from an EMBL/GenBank/DDBJ whole genome shotgun (WGS) entry which is preliminary data.</text>
</comment>